<dbReference type="InterPro" id="IPR041255">
    <property type="entry name" value="LpxI_N"/>
</dbReference>
<dbReference type="Proteomes" id="UP000008748">
    <property type="component" value="Unassembled WGS sequence"/>
</dbReference>
<gene>
    <name evidence="3" type="ORF">ME7_00469</name>
</gene>
<evidence type="ECO:0000259" key="1">
    <source>
        <dbReference type="Pfam" id="PF06230"/>
    </source>
</evidence>
<sequence>MPIPCARSFLSGRTAVIAGNGILPITVAQELEKHGQNPFLVLLRDEADAVLCRYEHCTLSIVELARLVKVLKAAGVCNIVLAGGVKRRPFLTQFRFNWTTFLALPKLIGALRAGDDALLKAFIQLIESYGFTVIGAHEIVPDLLAPIKFDVTLRRATQKEKKDIHLAIKAAKLLGQLDIGQAAVVINGRVIALEGAEGTDNMLWRVCEMREREQIPPKGGVLVKCAKPQQDCRVDLPSIGPATIMNIAKSGLSGIAVEANKSLILSAKTTIEKANKYSLFIETFEKSDHE</sequence>
<dbReference type="EMBL" id="AIMC01000003">
    <property type="protein sequence ID" value="EJF77585.1"/>
    <property type="molecule type" value="Genomic_DNA"/>
</dbReference>
<feature type="domain" description="LpxI C-terminal" evidence="1">
    <location>
        <begin position="152"/>
        <end position="281"/>
    </location>
</feature>
<organism evidence="3 4">
    <name type="scientific">Bartonella birtlesii LL-WM9</name>
    <dbReference type="NCBI Taxonomy" id="1094552"/>
    <lineage>
        <taxon>Bacteria</taxon>
        <taxon>Pseudomonadati</taxon>
        <taxon>Pseudomonadota</taxon>
        <taxon>Alphaproteobacteria</taxon>
        <taxon>Hyphomicrobiales</taxon>
        <taxon>Bartonellaceae</taxon>
        <taxon>Bartonella</taxon>
    </lineage>
</organism>
<dbReference type="PANTHER" id="PTHR39962">
    <property type="entry name" value="BLL4848 PROTEIN"/>
    <property type="match status" value="1"/>
</dbReference>
<dbReference type="InterPro" id="IPR053174">
    <property type="entry name" value="LpxI"/>
</dbReference>
<dbReference type="InterPro" id="IPR043167">
    <property type="entry name" value="LpxI_C_sf"/>
</dbReference>
<protein>
    <recommendedName>
        <fullName evidence="5">Phosphatidate cytidylyltransferase</fullName>
    </recommendedName>
</protein>
<comment type="caution">
    <text evidence="3">The sequence shown here is derived from an EMBL/GenBank/DDBJ whole genome shotgun (WGS) entry which is preliminary data.</text>
</comment>
<dbReference type="HOGENOM" id="CLU_085042_1_0_5"/>
<evidence type="ECO:0000313" key="3">
    <source>
        <dbReference type="EMBL" id="EJF77585.1"/>
    </source>
</evidence>
<dbReference type="AlphaFoldDB" id="J1J1V3"/>
<dbReference type="PANTHER" id="PTHR39962:SF1">
    <property type="entry name" value="LPXI FAMILY PROTEIN"/>
    <property type="match status" value="1"/>
</dbReference>
<dbReference type="InterPro" id="IPR010415">
    <property type="entry name" value="LpxI_C"/>
</dbReference>
<evidence type="ECO:0000259" key="2">
    <source>
        <dbReference type="Pfam" id="PF17930"/>
    </source>
</evidence>
<dbReference type="Pfam" id="PF06230">
    <property type="entry name" value="LpxI_C"/>
    <property type="match status" value="1"/>
</dbReference>
<keyword evidence="4" id="KW-1185">Reference proteome</keyword>
<dbReference type="RefSeq" id="WP_006589400.1">
    <property type="nucleotide sequence ID" value="NZ_JH725076.1"/>
</dbReference>
<feature type="domain" description="LpxI N-terminal" evidence="2">
    <location>
        <begin position="14"/>
        <end position="143"/>
    </location>
</feature>
<reference evidence="3 4" key="1">
    <citation type="submission" date="2012-03" db="EMBL/GenBank/DDBJ databases">
        <title>The Genome Sequence of Bartonella birtlesii LL-WM9.</title>
        <authorList>
            <consortium name="The Broad Institute Genome Sequencing Platform"/>
            <consortium name="The Broad Institute Genome Sequencing Center for Infectious Disease"/>
            <person name="Feldgarden M."/>
            <person name="Kirby J."/>
            <person name="Kosoy M."/>
            <person name="Birtles R."/>
            <person name="Probert W.S."/>
            <person name="Chiaraviglio L."/>
            <person name="Young S.K."/>
            <person name="Zeng Q."/>
            <person name="Gargeya S."/>
            <person name="Fitzgerald M."/>
            <person name="Haas B."/>
            <person name="Abouelleil A."/>
            <person name="Alvarado L."/>
            <person name="Arachchi H.M."/>
            <person name="Berlin A."/>
            <person name="Chapman S.B."/>
            <person name="Gearin G."/>
            <person name="Goldberg J."/>
            <person name="Griggs A."/>
            <person name="Gujja S."/>
            <person name="Hansen M."/>
            <person name="Heiman D."/>
            <person name="Howarth C."/>
            <person name="Larimer J."/>
            <person name="Lui A."/>
            <person name="MacDonald P.J.P."/>
            <person name="McCowen C."/>
            <person name="Montmayeur A."/>
            <person name="Murphy C."/>
            <person name="Neiman D."/>
            <person name="Pearson M."/>
            <person name="Priest M."/>
            <person name="Roberts A."/>
            <person name="Saif S."/>
            <person name="Shea T."/>
            <person name="Sisk P."/>
            <person name="Stolte C."/>
            <person name="Sykes S."/>
            <person name="Wortman J."/>
            <person name="Nusbaum C."/>
            <person name="Birren B."/>
        </authorList>
    </citation>
    <scope>NUCLEOTIDE SEQUENCE [LARGE SCALE GENOMIC DNA]</scope>
    <source>
        <strain evidence="3 4">LL-WM9</strain>
    </source>
</reference>
<evidence type="ECO:0008006" key="5">
    <source>
        <dbReference type="Google" id="ProtNLM"/>
    </source>
</evidence>
<dbReference type="PATRIC" id="fig|1094552.3.peg.483"/>
<accession>J1J1V3</accession>
<dbReference type="Pfam" id="PF17930">
    <property type="entry name" value="LpxI_N"/>
    <property type="match status" value="1"/>
</dbReference>
<dbReference type="Gene3D" id="3.40.50.20">
    <property type="match status" value="1"/>
</dbReference>
<name>J1J1V3_9HYPH</name>
<evidence type="ECO:0000313" key="4">
    <source>
        <dbReference type="Proteomes" id="UP000008748"/>
    </source>
</evidence>
<dbReference type="Gene3D" id="3.40.140.80">
    <property type="match status" value="1"/>
</dbReference>
<proteinExistence type="predicted"/>